<feature type="signal peptide" evidence="1">
    <location>
        <begin position="1"/>
        <end position="25"/>
    </location>
</feature>
<proteinExistence type="predicted"/>
<protein>
    <submittedName>
        <fullName evidence="4">DUF5123 domain-containing protein</fullName>
    </submittedName>
</protein>
<dbReference type="RefSeq" id="WP_278006246.1">
    <property type="nucleotide sequence ID" value="NZ_JARSBN010000007.1"/>
</dbReference>
<feature type="domain" description="DUF4957" evidence="2">
    <location>
        <begin position="244"/>
        <end position="377"/>
    </location>
</feature>
<organism evidence="4 5">
    <name type="scientific">Winogradskyella marincola</name>
    <dbReference type="NCBI Taxonomy" id="3037795"/>
    <lineage>
        <taxon>Bacteria</taxon>
        <taxon>Pseudomonadati</taxon>
        <taxon>Bacteroidota</taxon>
        <taxon>Flavobacteriia</taxon>
        <taxon>Flavobacteriales</taxon>
        <taxon>Flavobacteriaceae</taxon>
        <taxon>Winogradskyella</taxon>
    </lineage>
</organism>
<keyword evidence="1" id="KW-0732">Signal</keyword>
<dbReference type="InterPro" id="IPR012334">
    <property type="entry name" value="Pectin_lyas_fold"/>
</dbReference>
<dbReference type="Pfam" id="PF17161">
    <property type="entry name" value="DUF5123"/>
    <property type="match status" value="1"/>
</dbReference>
<dbReference type="SUPFAM" id="SSF51126">
    <property type="entry name" value="Pectin lyase-like"/>
    <property type="match status" value="1"/>
</dbReference>
<dbReference type="InterPro" id="IPR032530">
    <property type="entry name" value="DUF4957"/>
</dbReference>
<comment type="caution">
    <text evidence="4">The sequence shown here is derived from an EMBL/GenBank/DDBJ whole genome shotgun (WGS) entry which is preliminary data.</text>
</comment>
<dbReference type="EMBL" id="JARSBN010000007">
    <property type="protein sequence ID" value="MDG4716807.1"/>
    <property type="molecule type" value="Genomic_DNA"/>
</dbReference>
<dbReference type="Gene3D" id="2.60.40.10">
    <property type="entry name" value="Immunoglobulins"/>
    <property type="match status" value="1"/>
</dbReference>
<reference evidence="4 5" key="1">
    <citation type="submission" date="2023-03" db="EMBL/GenBank/DDBJ databases">
        <title>Strain YYF002 represents a novel species in the genus Winogradskyella isolated from seawater.</title>
        <authorList>
            <person name="Fu Z.-Y."/>
        </authorList>
    </citation>
    <scope>NUCLEOTIDE SEQUENCE [LARGE SCALE GENOMIC DNA]</scope>
    <source>
        <strain evidence="4 5">YYF002</strain>
    </source>
</reference>
<dbReference type="PROSITE" id="PS51257">
    <property type="entry name" value="PROKAR_LIPOPROTEIN"/>
    <property type="match status" value="1"/>
</dbReference>
<feature type="chain" id="PRO_5046351243" evidence="1">
    <location>
        <begin position="26"/>
        <end position="518"/>
    </location>
</feature>
<evidence type="ECO:0000259" key="3">
    <source>
        <dbReference type="Pfam" id="PF17161"/>
    </source>
</evidence>
<dbReference type="InterPro" id="IPR036116">
    <property type="entry name" value="FN3_sf"/>
</dbReference>
<dbReference type="SUPFAM" id="SSF49265">
    <property type="entry name" value="Fibronectin type III"/>
    <property type="match status" value="1"/>
</dbReference>
<dbReference type="Gene3D" id="2.160.20.10">
    <property type="entry name" value="Single-stranded right-handed beta-helix, Pectin lyase-like"/>
    <property type="match status" value="1"/>
</dbReference>
<dbReference type="Pfam" id="PF16318">
    <property type="entry name" value="DUF4957"/>
    <property type="match status" value="1"/>
</dbReference>
<feature type="domain" description="DUF5123" evidence="3">
    <location>
        <begin position="404"/>
        <end position="516"/>
    </location>
</feature>
<gene>
    <name evidence="4" type="ORF">P7122_13045</name>
</gene>
<sequence>MMKAKYILKCSIVVLSLLFTFSGCDSPDEVIEELNVSREFAPVGLQSFIRNQVIVELQWDSDPYVNDYVIEFSEDASFSTIVETVNVTYEQVPVQVEMQQETFYYIRVQAISSRGLENSTYATTTAETLTEQIFYPIVPEDILATEATFRWLPNTAVTELFLVPGNITYTLSAQEIAEGVATVTGLTGETDYTVQILNGSTIRGVLDFTTGIDIGDGILVTPTDDIFQMVADADPGDVLVLDAGDYTAQVGTITLDKSLTIRGLYSFDKPLLKLSFSIVDGATDVELIDLDLTGDVATDLTDMLRYTATGNFNSLLVSGCNVHDYNRSFIAGNVTDAIVQSITVENCVVTNVLTSGGDFFDFRNSDVLNVNFSNSTFNNCAPGRDFFRIDDAGTLASNGNLCNISIDSCTLYACSNSSSRRILYVRFEDNDITVTNTLITDTESEGYSDQDRTDEFISFSNNNYFNAPTFYDPTVPRYDTSSSYTTLDPGFVDPLNGDFTITTQSLIDNQVGDPRWRQ</sequence>
<evidence type="ECO:0000313" key="4">
    <source>
        <dbReference type="EMBL" id="MDG4716807.1"/>
    </source>
</evidence>
<accession>A0ABT6G4H4</accession>
<dbReference type="InterPro" id="IPR011050">
    <property type="entry name" value="Pectin_lyase_fold/virulence"/>
</dbReference>
<dbReference type="InterPro" id="IPR013783">
    <property type="entry name" value="Ig-like_fold"/>
</dbReference>
<name>A0ABT6G4H4_9FLAO</name>
<evidence type="ECO:0000256" key="1">
    <source>
        <dbReference type="SAM" id="SignalP"/>
    </source>
</evidence>
<dbReference type="Proteomes" id="UP001529085">
    <property type="component" value="Unassembled WGS sequence"/>
</dbReference>
<keyword evidence="5" id="KW-1185">Reference proteome</keyword>
<evidence type="ECO:0000313" key="5">
    <source>
        <dbReference type="Proteomes" id="UP001529085"/>
    </source>
</evidence>
<dbReference type="InterPro" id="IPR033427">
    <property type="entry name" value="DUF5123"/>
</dbReference>
<evidence type="ECO:0000259" key="2">
    <source>
        <dbReference type="Pfam" id="PF16318"/>
    </source>
</evidence>